<comment type="caution">
    <text evidence="1">The sequence shown here is derived from an EMBL/GenBank/DDBJ whole genome shotgun (WGS) entry which is preliminary data.</text>
</comment>
<gene>
    <name evidence="1" type="ORF">UT18_C0002G0042</name>
</gene>
<dbReference type="Proteomes" id="UP000034207">
    <property type="component" value="Unassembled WGS sequence"/>
</dbReference>
<accession>A0A0G0M4L2</accession>
<dbReference type="STRING" id="1618345.UT18_C0002G0042"/>
<name>A0A0G0M4L2_UNCC2</name>
<evidence type="ECO:0000313" key="1">
    <source>
        <dbReference type="EMBL" id="KKQ95265.1"/>
    </source>
</evidence>
<organism evidence="1 2">
    <name type="scientific">candidate division CPR2 bacterium GW2011_GWC2_39_10</name>
    <dbReference type="NCBI Taxonomy" id="1618345"/>
    <lineage>
        <taxon>Bacteria</taxon>
        <taxon>Bacteria division CPR2</taxon>
    </lineage>
</organism>
<proteinExistence type="predicted"/>
<evidence type="ECO:0000313" key="2">
    <source>
        <dbReference type="Proteomes" id="UP000034207"/>
    </source>
</evidence>
<sequence>MSYMCVINKVMKYNNIFGPSIQPIILKKVNKKYLINAYRNGIIYKL</sequence>
<reference evidence="1 2" key="1">
    <citation type="journal article" date="2015" name="Nature">
        <title>rRNA introns, odd ribosomes, and small enigmatic genomes across a large radiation of phyla.</title>
        <authorList>
            <person name="Brown C.T."/>
            <person name="Hug L.A."/>
            <person name="Thomas B.C."/>
            <person name="Sharon I."/>
            <person name="Castelle C.J."/>
            <person name="Singh A."/>
            <person name="Wilkins M.J."/>
            <person name="Williams K.H."/>
            <person name="Banfield J.F."/>
        </authorList>
    </citation>
    <scope>NUCLEOTIDE SEQUENCE [LARGE SCALE GENOMIC DNA]</scope>
</reference>
<dbReference type="EMBL" id="LBVV01000002">
    <property type="protein sequence ID" value="KKQ95265.1"/>
    <property type="molecule type" value="Genomic_DNA"/>
</dbReference>
<protein>
    <submittedName>
        <fullName evidence="1">Uncharacterized protein</fullName>
    </submittedName>
</protein>
<dbReference type="AlphaFoldDB" id="A0A0G0M4L2"/>